<sequence>MKERLDILLVKKGYYQSRERAKAAIMAGIVYVDGQRSDKAGNQVNEDAEIFVKENLCPYVSRGGLKLEKSMGQFNLQLNGAVCMDIGASTGGFTDCMLQNGASKVYAIDVGYGQLDWKLRNDERVVNMEKCNVRYLDTDLIAEPINFISIDVSFISLRLIFPVAAAVLADDGEIVCLVKPQFEAGREQVGKKGIVRDRNVHREVIENVISYGEANGLYAHGLTFSPVTGAKGNIEYLLHLSKSREMCYNVSCIQEVVENSHAELE</sequence>
<name>A0A845QGE2_9FIRM</name>
<dbReference type="InterPro" id="IPR002877">
    <property type="entry name" value="RNA_MeTrfase_FtsJ_dom"/>
</dbReference>
<comment type="caution">
    <text evidence="5">The sequence shown here is derived from an EMBL/GenBank/DDBJ whole genome shotgun (WGS) entry which is preliminary data.</text>
</comment>
<dbReference type="InterPro" id="IPR002942">
    <property type="entry name" value="S4_RNA-bd"/>
</dbReference>
<accession>A0A845QGE2</accession>
<dbReference type="AlphaFoldDB" id="A0A845QGE2"/>
<feature type="domain" description="RNA-binding S4" evidence="4">
    <location>
        <begin position="3"/>
        <end position="68"/>
    </location>
</feature>
<dbReference type="SMART" id="SM00363">
    <property type="entry name" value="S4"/>
    <property type="match status" value="1"/>
</dbReference>
<keyword evidence="5" id="KW-0808">Transferase</keyword>
<dbReference type="CDD" id="cd00165">
    <property type="entry name" value="S4"/>
    <property type="match status" value="1"/>
</dbReference>
<keyword evidence="6" id="KW-1185">Reference proteome</keyword>
<evidence type="ECO:0000259" key="4">
    <source>
        <dbReference type="SMART" id="SM00363"/>
    </source>
</evidence>
<dbReference type="InterPro" id="IPR047048">
    <property type="entry name" value="TlyA"/>
</dbReference>
<dbReference type="Pfam" id="PF01479">
    <property type="entry name" value="S4"/>
    <property type="match status" value="1"/>
</dbReference>
<dbReference type="EMBL" id="QXWK01000009">
    <property type="protein sequence ID" value="NBH61152.1"/>
    <property type="molecule type" value="Genomic_DNA"/>
</dbReference>
<dbReference type="PANTHER" id="PTHR32319">
    <property type="entry name" value="BACTERIAL HEMOLYSIN-LIKE PROTEIN"/>
    <property type="match status" value="1"/>
</dbReference>
<dbReference type="RefSeq" id="WP_160201430.1">
    <property type="nucleotide sequence ID" value="NZ_QXWK01000009.1"/>
</dbReference>
<dbReference type="Gene3D" id="3.40.50.150">
    <property type="entry name" value="Vaccinia Virus protein VP39"/>
    <property type="match status" value="1"/>
</dbReference>
<evidence type="ECO:0000256" key="3">
    <source>
        <dbReference type="PROSITE-ProRule" id="PRU00182"/>
    </source>
</evidence>
<dbReference type="NCBIfam" id="TIGR00478">
    <property type="entry name" value="tly"/>
    <property type="match status" value="1"/>
</dbReference>
<dbReference type="InterPro" id="IPR004538">
    <property type="entry name" value="Hemolysin_A/TlyA"/>
</dbReference>
<keyword evidence="1 3" id="KW-0694">RNA-binding</keyword>
<evidence type="ECO:0000313" key="5">
    <source>
        <dbReference type="EMBL" id="NBH61152.1"/>
    </source>
</evidence>
<dbReference type="PROSITE" id="PS50889">
    <property type="entry name" value="S4"/>
    <property type="match status" value="1"/>
</dbReference>
<dbReference type="Gene3D" id="3.10.290.10">
    <property type="entry name" value="RNA-binding S4 domain"/>
    <property type="match status" value="1"/>
</dbReference>
<evidence type="ECO:0000256" key="1">
    <source>
        <dbReference type="ARBA" id="ARBA00022884"/>
    </source>
</evidence>
<evidence type="ECO:0000313" key="6">
    <source>
        <dbReference type="Proteomes" id="UP000446866"/>
    </source>
</evidence>
<dbReference type="InterPro" id="IPR029063">
    <property type="entry name" value="SAM-dependent_MTases_sf"/>
</dbReference>
<reference evidence="5 6" key="1">
    <citation type="submission" date="2018-08" db="EMBL/GenBank/DDBJ databases">
        <title>Murine metabolic-syndrome-specific gut microbial biobank.</title>
        <authorList>
            <person name="Liu C."/>
        </authorList>
    </citation>
    <scope>NUCLEOTIDE SEQUENCE [LARGE SCALE GENOMIC DNA]</scope>
    <source>
        <strain evidence="5 6">28</strain>
    </source>
</reference>
<protein>
    <submittedName>
        <fullName evidence="5">TlyA family RNA methyltransferase</fullName>
    </submittedName>
</protein>
<dbReference type="GO" id="GO:0003723">
    <property type="term" value="F:RNA binding"/>
    <property type="evidence" value="ECO:0007669"/>
    <property type="project" value="UniProtKB-KW"/>
</dbReference>
<gene>
    <name evidence="5" type="ORF">D0435_05740</name>
</gene>
<dbReference type="Proteomes" id="UP000446866">
    <property type="component" value="Unassembled WGS sequence"/>
</dbReference>
<dbReference type="PIRSF" id="PIRSF005578">
    <property type="entry name" value="TlyA"/>
    <property type="match status" value="1"/>
</dbReference>
<dbReference type="InterPro" id="IPR036986">
    <property type="entry name" value="S4_RNA-bd_sf"/>
</dbReference>
<organism evidence="5 6">
    <name type="scientific">Anaerotruncus colihominis</name>
    <dbReference type="NCBI Taxonomy" id="169435"/>
    <lineage>
        <taxon>Bacteria</taxon>
        <taxon>Bacillati</taxon>
        <taxon>Bacillota</taxon>
        <taxon>Clostridia</taxon>
        <taxon>Eubacteriales</taxon>
        <taxon>Oscillospiraceae</taxon>
        <taxon>Anaerotruncus</taxon>
    </lineage>
</organism>
<evidence type="ECO:0000256" key="2">
    <source>
        <dbReference type="ARBA" id="ARBA00029460"/>
    </source>
</evidence>
<dbReference type="Pfam" id="PF01728">
    <property type="entry name" value="FtsJ"/>
    <property type="match status" value="1"/>
</dbReference>
<dbReference type="SUPFAM" id="SSF53335">
    <property type="entry name" value="S-adenosyl-L-methionine-dependent methyltransferases"/>
    <property type="match status" value="1"/>
</dbReference>
<dbReference type="PANTHER" id="PTHR32319:SF0">
    <property type="entry name" value="BACTERIAL HEMOLYSIN-LIKE PROTEIN"/>
    <property type="match status" value="1"/>
</dbReference>
<dbReference type="GO" id="GO:0032259">
    <property type="term" value="P:methylation"/>
    <property type="evidence" value="ECO:0007669"/>
    <property type="project" value="UniProtKB-KW"/>
</dbReference>
<keyword evidence="5" id="KW-0489">Methyltransferase</keyword>
<proteinExistence type="inferred from homology"/>
<comment type="similarity">
    <text evidence="2">Belongs to the TlyA family.</text>
</comment>
<dbReference type="GO" id="GO:0008168">
    <property type="term" value="F:methyltransferase activity"/>
    <property type="evidence" value="ECO:0007669"/>
    <property type="project" value="UniProtKB-KW"/>
</dbReference>